<dbReference type="SUPFAM" id="SSF88713">
    <property type="entry name" value="Glycoside hydrolase/deacetylase"/>
    <property type="match status" value="1"/>
</dbReference>
<evidence type="ECO:0000259" key="2">
    <source>
        <dbReference type="Pfam" id="PF01074"/>
    </source>
</evidence>
<reference evidence="4 5" key="1">
    <citation type="submission" date="2016-10" db="EMBL/GenBank/DDBJ databases">
        <authorList>
            <person name="de Groot N.N."/>
        </authorList>
    </citation>
    <scope>NUCLEOTIDE SEQUENCE [LARGE SCALE GENOMIC DNA]</scope>
    <source>
        <strain evidence="4 5">M79</strain>
    </source>
</reference>
<dbReference type="Pfam" id="PF01074">
    <property type="entry name" value="Glyco_hydro_38N"/>
    <property type="match status" value="1"/>
</dbReference>
<organism evidence="4 5">
    <name type="scientific">Lactococcus garvieae</name>
    <dbReference type="NCBI Taxonomy" id="1363"/>
    <lineage>
        <taxon>Bacteria</taxon>
        <taxon>Bacillati</taxon>
        <taxon>Bacillota</taxon>
        <taxon>Bacilli</taxon>
        <taxon>Lactobacillales</taxon>
        <taxon>Streptococcaceae</taxon>
        <taxon>Lactococcus</taxon>
    </lineage>
</organism>
<dbReference type="AlphaFoldDB" id="A0A1I4HDP0"/>
<dbReference type="Gene3D" id="3.20.110.10">
    <property type="entry name" value="Glycoside hydrolase 38, N terminal domain"/>
    <property type="match status" value="1"/>
</dbReference>
<dbReference type="Proteomes" id="UP000181969">
    <property type="component" value="Unassembled WGS sequence"/>
</dbReference>
<evidence type="ECO:0000313" key="5">
    <source>
        <dbReference type="Proteomes" id="UP000181969"/>
    </source>
</evidence>
<dbReference type="EMBL" id="FOTJ01000008">
    <property type="protein sequence ID" value="SFL40438.1"/>
    <property type="molecule type" value="Genomic_DNA"/>
</dbReference>
<dbReference type="GO" id="GO:0006013">
    <property type="term" value="P:mannose metabolic process"/>
    <property type="evidence" value="ECO:0007669"/>
    <property type="project" value="InterPro"/>
</dbReference>
<dbReference type="Gene3D" id="1.20.1270.50">
    <property type="entry name" value="Glycoside hydrolase family 38, central domain"/>
    <property type="match status" value="1"/>
</dbReference>
<accession>A0A1I4HDP0</accession>
<comment type="similarity">
    <text evidence="1">Belongs to the glycosyl hydrolase 38 family.</text>
</comment>
<dbReference type="RefSeq" id="WP_074751323.1">
    <property type="nucleotide sequence ID" value="NZ_CP141707.1"/>
</dbReference>
<evidence type="ECO:0000256" key="1">
    <source>
        <dbReference type="ARBA" id="ARBA00009792"/>
    </source>
</evidence>
<evidence type="ECO:0000313" key="4">
    <source>
        <dbReference type="EMBL" id="SFL40438.1"/>
    </source>
</evidence>
<dbReference type="InterPro" id="IPR011330">
    <property type="entry name" value="Glyco_hydro/deAcase_b/a-brl"/>
</dbReference>
<dbReference type="OrthoDB" id="9764050at2"/>
<dbReference type="InterPro" id="IPR000602">
    <property type="entry name" value="Glyco_hydro_38_N"/>
</dbReference>
<dbReference type="GO" id="GO:0030246">
    <property type="term" value="F:carbohydrate binding"/>
    <property type="evidence" value="ECO:0007669"/>
    <property type="project" value="InterPro"/>
</dbReference>
<dbReference type="GO" id="GO:0009313">
    <property type="term" value="P:oligosaccharide catabolic process"/>
    <property type="evidence" value="ECO:0007669"/>
    <property type="project" value="TreeGrafter"/>
</dbReference>
<feature type="domain" description="Glycoside hydrolase family 38 N-terminal" evidence="2">
    <location>
        <begin position="5"/>
        <end position="259"/>
    </location>
</feature>
<dbReference type="PANTHER" id="PTHR46017">
    <property type="entry name" value="ALPHA-MANNOSIDASE 2C1"/>
    <property type="match status" value="1"/>
</dbReference>
<dbReference type="Gene3D" id="2.70.98.30">
    <property type="entry name" value="Golgi alpha-mannosidase II, domain 4"/>
    <property type="match status" value="1"/>
</dbReference>
<dbReference type="InterPro" id="IPR037094">
    <property type="entry name" value="Glyco_hydro_38_cen_sf"/>
</dbReference>
<sequence length="849" mass="97926">MVKRVYIVPHTHWDREWYFSLEDSNIMLEQDMTRLIDVLENNPDFPSFVYDGQMSIIDEYLKICPQNKDRLAKLIENKRIFIGPWYTQTDTLLVQTESIIRNLLLGSKGAKEMGHSMNIGYLPDIFGQNAYLPSLFKDFNIDYSILQRGLYNEQLKDGLNFTWKSPDGRDIPSNNIYFGYGPGKFLSSDPNYVEKSLLPILEKLASFNEEEEAILLPAGGDQVLVREYFPQVVRELNEMNLGYEFILSDYETFMKATDHQMNTKVSGELLASQKSRIHNTIRSQRIDIKLLNSKVEEKLYQQLEPLAVMANQLGAKYPDMWIEKCLKLLFDVHAHDSIGGCNSDETNQSIKERLYKIERILDGQINILKKQIARGIQNKDENLAVAFNLLPKKMCKMVRFVLFTKNAQVQLEGVEDQVILQQDYISGGKKVKVTAQGEIEVEVPGYYRTELLAKISFDGFGYKTFNVVEKDAEMLLEEKTASIKNDFYKISVENDQLVISGDQFVIEDFLQFETQVDAGDSYDFSPQPEDEPQIFKQVKLISVKKSKLQQEMKIKHFITIKDLKGNQSEQQVTTTLILEKEARQVSVSHQLSNQMKDHRLRVLFKADTSSGKNFADQGYSILQRVNNNAYLEKWKKKNFAEAPVAIYPLENFAGIDNNIVVYTKGLKEYQVLKSHFALTLYRSVGVLGRDDLAWRPGRASGINNKIVQTPDAQMQGEMDFSYSVVFSSQKFEVNELYDELEKFQSNQLTYHHQELNTFEERLERFELPQPLSMTELNKQKIFFNFEDVRVAAIKKAENQDNVIVRLFNPTESKIPLMDEGIPLNLLEEVKTQKYIGAKSFATLRLLGEK</sequence>
<name>A0A1I4HDP0_9LACT</name>
<dbReference type="PANTHER" id="PTHR46017:SF2">
    <property type="entry name" value="MANNOSYLGLYCERATE HYDROLASE"/>
    <property type="match status" value="1"/>
</dbReference>
<dbReference type="InterPro" id="IPR011682">
    <property type="entry name" value="Glyco_hydro_38_C"/>
</dbReference>
<dbReference type="CDD" id="cd10815">
    <property type="entry name" value="GH38N_AMII_EcMngB_like"/>
    <property type="match status" value="1"/>
</dbReference>
<dbReference type="GO" id="GO:0004559">
    <property type="term" value="F:alpha-mannosidase activity"/>
    <property type="evidence" value="ECO:0007669"/>
    <property type="project" value="InterPro"/>
</dbReference>
<dbReference type="Pfam" id="PF07748">
    <property type="entry name" value="Glyco_hydro_38C"/>
    <property type="match status" value="1"/>
</dbReference>
<protein>
    <submittedName>
        <fullName evidence="4">Alpha-mannosidase</fullName>
    </submittedName>
</protein>
<dbReference type="SUPFAM" id="SSF74650">
    <property type="entry name" value="Galactose mutarotase-like"/>
    <property type="match status" value="1"/>
</dbReference>
<feature type="domain" description="Glycosyl hydrolase family 38 C-terminal" evidence="3">
    <location>
        <begin position="508"/>
        <end position="655"/>
    </location>
</feature>
<evidence type="ECO:0000259" key="3">
    <source>
        <dbReference type="Pfam" id="PF07748"/>
    </source>
</evidence>
<gene>
    <name evidence="4" type="ORF">SAMN05216438_10860</name>
</gene>
<dbReference type="InterPro" id="IPR011013">
    <property type="entry name" value="Gal_mutarotase_sf_dom"/>
</dbReference>
<proteinExistence type="inferred from homology"/>
<dbReference type="InterPro" id="IPR027291">
    <property type="entry name" value="Glyco_hydro_38_N_sf"/>
</dbReference>